<organism evidence="2 3">
    <name type="scientific">Qingrenia yutianensis</name>
    <dbReference type="NCBI Taxonomy" id="2763676"/>
    <lineage>
        <taxon>Bacteria</taxon>
        <taxon>Bacillati</taxon>
        <taxon>Bacillota</taxon>
        <taxon>Clostridia</taxon>
        <taxon>Eubacteriales</taxon>
        <taxon>Oscillospiraceae</taxon>
        <taxon>Qingrenia</taxon>
    </lineage>
</organism>
<dbReference type="InterPro" id="IPR025159">
    <property type="entry name" value="AbiEi_N"/>
</dbReference>
<dbReference type="RefSeq" id="WP_262431810.1">
    <property type="nucleotide sequence ID" value="NZ_JACRTE010000004.1"/>
</dbReference>
<dbReference type="Proteomes" id="UP000647416">
    <property type="component" value="Unassembled WGS sequence"/>
</dbReference>
<gene>
    <name evidence="2" type="ORF">H8706_05465</name>
</gene>
<name>A0A926FAF4_9FIRM</name>
<sequence length="196" mass="22340">MKSSDRILKAAEFNGGTITTGQVDEMNIHRTTLRIMVDKGLLDHPTRGVYVLPTKLDDEFYNLQIRFKKGVFSNISALYLLGFTDRTPVKYDMTFPASYNTSAIKNEIIAHRVKKELYEKGIIPVKTPSGNEVNAYCIEHTLCDILKARNAIDIQVITDAFKRYAKCSNKNLPLISEFAKMSRVEDKVRKYLEVLV</sequence>
<evidence type="ECO:0000313" key="2">
    <source>
        <dbReference type="EMBL" id="MBC8596316.1"/>
    </source>
</evidence>
<keyword evidence="3" id="KW-1185">Reference proteome</keyword>
<dbReference type="EMBL" id="JACRTE010000004">
    <property type="protein sequence ID" value="MBC8596316.1"/>
    <property type="molecule type" value="Genomic_DNA"/>
</dbReference>
<feature type="domain" description="AbiEi antitoxin N-terminal" evidence="1">
    <location>
        <begin position="5"/>
        <end position="53"/>
    </location>
</feature>
<comment type="caution">
    <text evidence="2">The sequence shown here is derived from an EMBL/GenBank/DDBJ whole genome shotgun (WGS) entry which is preliminary data.</text>
</comment>
<evidence type="ECO:0000313" key="3">
    <source>
        <dbReference type="Proteomes" id="UP000647416"/>
    </source>
</evidence>
<evidence type="ECO:0000259" key="1">
    <source>
        <dbReference type="Pfam" id="PF13338"/>
    </source>
</evidence>
<accession>A0A926FAF4</accession>
<dbReference type="AlphaFoldDB" id="A0A926FAF4"/>
<reference evidence="2" key="1">
    <citation type="submission" date="2020-08" db="EMBL/GenBank/DDBJ databases">
        <title>Genome public.</title>
        <authorList>
            <person name="Liu C."/>
            <person name="Sun Q."/>
        </authorList>
    </citation>
    <scope>NUCLEOTIDE SEQUENCE</scope>
    <source>
        <strain evidence="2">NSJ-50</strain>
    </source>
</reference>
<dbReference type="Pfam" id="PF13338">
    <property type="entry name" value="AbiEi_4"/>
    <property type="match status" value="1"/>
</dbReference>
<proteinExistence type="predicted"/>
<protein>
    <submittedName>
        <fullName evidence="2">Type IV toxin-antitoxin system AbiEi family antitoxin domain-containing protein</fullName>
    </submittedName>
</protein>